<dbReference type="Pfam" id="PF13193">
    <property type="entry name" value="AMP-binding_C"/>
    <property type="match status" value="1"/>
</dbReference>
<reference evidence="7" key="1">
    <citation type="submission" date="2020-06" db="EMBL/GenBank/DDBJ databases">
        <title>WGS assembly of Ceratodon purpureus strain R40.</title>
        <authorList>
            <person name="Carey S.B."/>
            <person name="Jenkins J."/>
            <person name="Shu S."/>
            <person name="Lovell J.T."/>
            <person name="Sreedasyam A."/>
            <person name="Maumus F."/>
            <person name="Tiley G.P."/>
            <person name="Fernandez-Pozo N."/>
            <person name="Barry K."/>
            <person name="Chen C."/>
            <person name="Wang M."/>
            <person name="Lipzen A."/>
            <person name="Daum C."/>
            <person name="Saski C.A."/>
            <person name="Payton A.C."/>
            <person name="Mcbreen J.C."/>
            <person name="Conrad R.E."/>
            <person name="Kollar L.M."/>
            <person name="Olsson S."/>
            <person name="Huttunen S."/>
            <person name="Landis J.B."/>
            <person name="Wickett N.J."/>
            <person name="Johnson M.G."/>
            <person name="Rensing S.A."/>
            <person name="Grimwood J."/>
            <person name="Schmutz J."/>
            <person name="Mcdaniel S.F."/>
        </authorList>
    </citation>
    <scope>NUCLEOTIDE SEQUENCE</scope>
    <source>
        <strain evidence="7">R40</strain>
    </source>
</reference>
<dbReference type="FunFam" id="3.30.300.30:FF:000008">
    <property type="entry name" value="2,3-dihydroxybenzoate-AMP ligase"/>
    <property type="match status" value="1"/>
</dbReference>
<dbReference type="Gene3D" id="3.40.50.12780">
    <property type="entry name" value="N-terminal domain of ligase-like"/>
    <property type="match status" value="1"/>
</dbReference>
<dbReference type="Gene3D" id="3.30.300.30">
    <property type="match status" value="1"/>
</dbReference>
<dbReference type="PANTHER" id="PTHR43859">
    <property type="entry name" value="ACYL-ACTIVATING ENZYME"/>
    <property type="match status" value="1"/>
</dbReference>
<feature type="domain" description="AMP-binding enzyme C-terminal" evidence="6">
    <location>
        <begin position="461"/>
        <end position="536"/>
    </location>
</feature>
<comment type="similarity">
    <text evidence="1">Belongs to the ATP-dependent AMP-binding enzyme family.</text>
</comment>
<keyword evidence="8" id="KW-1185">Reference proteome</keyword>
<dbReference type="InterPro" id="IPR042099">
    <property type="entry name" value="ANL_N_sf"/>
</dbReference>
<evidence type="ECO:0000256" key="2">
    <source>
        <dbReference type="ARBA" id="ARBA00022598"/>
    </source>
</evidence>
<dbReference type="SUPFAM" id="SSF56801">
    <property type="entry name" value="Acetyl-CoA synthetase-like"/>
    <property type="match status" value="1"/>
</dbReference>
<evidence type="ECO:0000259" key="6">
    <source>
        <dbReference type="Pfam" id="PF13193"/>
    </source>
</evidence>
<dbReference type="InterPro" id="IPR025110">
    <property type="entry name" value="AMP-bd_C"/>
</dbReference>
<comment type="caution">
    <text evidence="7">The sequence shown here is derived from an EMBL/GenBank/DDBJ whole genome shotgun (WGS) entry which is preliminary data.</text>
</comment>
<sequence length="560" mass="62171">MAMPKCPANYAPLTPITFLERTAALYPDRVSIIYGDLRWTWSQTMDRCRRLASQISQLVSVGQTVSVLSPNSPAVYEMNFGVPMARAVLNSINSRLDARTISVLLNHSETKVLFVDSQYLQIVQEALRLWFSSPDAPAEKPQIIVIEDRLDAGRISFKTFLPGWGELMEYEELLQSGDPAFPIQWPLDDWETISLNYTSGTTSRPKGVLYHHRGAYLCPLITVQAWGMADESVYLWTLPMFHCNGWCFVWGMAAVAGTNVIIRNVETKAIYESIVKHKVTHLCGAPVVLNMIANAGPHERKPLPGRVSTFTGGAPPPPSVISSMEEQGFSVIHSYGLTETYGPALVCTWKAEWDRLSAHDRARIKARQGVAHMGLQGATVLDPSTMQPVARDAKTIGEIMIRGSTVMKGYFRDEEATRKAFEGGWFHTGDLGVLHPDGYIEVKDRSKDIIISGGENISSIEIESVLFKHPDIMEAAVVARPDKQWGESPCAFVTLRESGKGLTADTIIAYCRNNLPRYYVPKTIVFCDLPKTSTGKVQKFKLRERAKALSQSTGRSASKL</sequence>
<keyword evidence="2" id="KW-0436">Ligase</keyword>
<dbReference type="EMBL" id="CM026422">
    <property type="protein sequence ID" value="KAG0587326.1"/>
    <property type="molecule type" value="Genomic_DNA"/>
</dbReference>
<evidence type="ECO:0000313" key="7">
    <source>
        <dbReference type="EMBL" id="KAG0587326.1"/>
    </source>
</evidence>
<dbReference type="NCBIfam" id="NF006020">
    <property type="entry name" value="PRK08162.1"/>
    <property type="match status" value="1"/>
</dbReference>
<dbReference type="CDD" id="cd12118">
    <property type="entry name" value="ttLC_FACS_AEE21_like"/>
    <property type="match status" value="1"/>
</dbReference>
<dbReference type="PANTHER" id="PTHR43859:SF4">
    <property type="entry name" value="BUTANOATE--COA LIGASE AAE1-RELATED"/>
    <property type="match status" value="1"/>
</dbReference>
<dbReference type="GO" id="GO:0016874">
    <property type="term" value="F:ligase activity"/>
    <property type="evidence" value="ECO:0007669"/>
    <property type="project" value="UniProtKB-KW"/>
</dbReference>
<dbReference type="AlphaFoldDB" id="A0A8T0IWZ8"/>
<dbReference type="InterPro" id="IPR045851">
    <property type="entry name" value="AMP-bd_C_sf"/>
</dbReference>
<dbReference type="GO" id="GO:0006631">
    <property type="term" value="P:fatty acid metabolic process"/>
    <property type="evidence" value="ECO:0007669"/>
    <property type="project" value="UniProtKB-KW"/>
</dbReference>
<evidence type="ECO:0000259" key="5">
    <source>
        <dbReference type="Pfam" id="PF00501"/>
    </source>
</evidence>
<feature type="domain" description="AMP-dependent synthetase/ligase" evidence="5">
    <location>
        <begin position="19"/>
        <end position="411"/>
    </location>
</feature>
<accession>A0A8T0IWZ8</accession>
<dbReference type="Pfam" id="PF00501">
    <property type="entry name" value="AMP-binding"/>
    <property type="match status" value="1"/>
</dbReference>
<keyword evidence="3" id="KW-0276">Fatty acid metabolism</keyword>
<gene>
    <name evidence="7" type="ORF">KC19_2G156400</name>
</gene>
<evidence type="ECO:0000256" key="1">
    <source>
        <dbReference type="ARBA" id="ARBA00006432"/>
    </source>
</evidence>
<dbReference type="Proteomes" id="UP000822688">
    <property type="component" value="Chromosome 2"/>
</dbReference>
<organism evidence="7 8">
    <name type="scientific">Ceratodon purpureus</name>
    <name type="common">Fire moss</name>
    <name type="synonym">Dicranum purpureum</name>
    <dbReference type="NCBI Taxonomy" id="3225"/>
    <lineage>
        <taxon>Eukaryota</taxon>
        <taxon>Viridiplantae</taxon>
        <taxon>Streptophyta</taxon>
        <taxon>Embryophyta</taxon>
        <taxon>Bryophyta</taxon>
        <taxon>Bryophytina</taxon>
        <taxon>Bryopsida</taxon>
        <taxon>Dicranidae</taxon>
        <taxon>Pseudoditrichales</taxon>
        <taxon>Ditrichaceae</taxon>
        <taxon>Ceratodon</taxon>
    </lineage>
</organism>
<keyword evidence="4" id="KW-0443">Lipid metabolism</keyword>
<protein>
    <submittedName>
        <fullName evidence="7">Uncharacterized protein</fullName>
    </submittedName>
</protein>
<name>A0A8T0IWZ8_CERPU</name>
<proteinExistence type="inferred from homology"/>
<evidence type="ECO:0000256" key="3">
    <source>
        <dbReference type="ARBA" id="ARBA00022832"/>
    </source>
</evidence>
<dbReference type="FunFam" id="3.40.50.12780:FF:000003">
    <property type="entry name" value="Long-chain-fatty-acid--CoA ligase FadD"/>
    <property type="match status" value="1"/>
</dbReference>
<evidence type="ECO:0000256" key="4">
    <source>
        <dbReference type="ARBA" id="ARBA00023098"/>
    </source>
</evidence>
<evidence type="ECO:0000313" key="8">
    <source>
        <dbReference type="Proteomes" id="UP000822688"/>
    </source>
</evidence>
<dbReference type="InterPro" id="IPR000873">
    <property type="entry name" value="AMP-dep_synth/lig_dom"/>
</dbReference>